<feature type="domain" description="4Fe-4S ferredoxin-type" evidence="6">
    <location>
        <begin position="561"/>
        <end position="590"/>
    </location>
</feature>
<keyword evidence="5" id="KW-0411">Iron-sulfur</keyword>
<reference evidence="7 8" key="1">
    <citation type="submission" date="2015-03" db="EMBL/GenBank/DDBJ databases">
        <authorList>
            <person name="Murphy D."/>
        </authorList>
    </citation>
    <scope>NUCLEOTIDE SEQUENCE [LARGE SCALE GENOMIC DNA]</scope>
    <source>
        <strain evidence="7 8">OL-4</strain>
    </source>
</reference>
<dbReference type="InterPro" id="IPR001949">
    <property type="entry name" value="NADH-UbQ_OxRdtase_51kDa_CS"/>
</dbReference>
<sequence>MGSLSEIKKQFQAELKASPKRIKVVVGLGTCGIAAGGEKVFKALDKYIKQNELQADIMSTACIGMCYAEPIMEIHIPDGPRIIYGNMKPETAVEILKNHIYEGKINVGYAIAQETRGNQVIEDIPELKDIPFYSKQVKTVLGRCGVIDPERIEQYIAADGYEALEKALTTMSPVKLIEEIKISGLRGRGGGGFPTGRKWEAAYQSNDSKKYVICNADEGDPGAFMDRSILEGDPHALLEGMALCGYAIGADEGYIYVRAEYPLAIRRLRKAIQDAEKMGLLGQNIMDSGFNFKINIAAGAGAFVCGEETALMHSIEGKRGMPRVRPPYPAQSGLWGHPSNINNVETYANVPAIVRAGGSCFAEIGSANSKGTKVFALTGNINHTGLAEVPIGISLREIVFEIGGGIQNNHCYKAVQIGGPSGGCIPEDLLDTPVDYDSLLELGAMMGSGGLVVMDESTCMVDVARYFLQFTQEESCGKCTPCREGTRQMLKILERICAGEGEPEDIPTLERLCRVIKDTSLCGLGQSAPNPVMATLRYFQSEYEAHIYDKKCPAGVCTNLLKFWIDETKCKGCALCENICPVKAISGERKQVHYVDQEKCIQCGNCMAACKFDAIVRA</sequence>
<dbReference type="SUPFAM" id="SSF54862">
    <property type="entry name" value="4Fe-4S ferredoxins"/>
    <property type="match status" value="1"/>
</dbReference>
<dbReference type="FunFam" id="3.40.50.11540:FF:000001">
    <property type="entry name" value="NADH dehydrogenase [ubiquinone] flavoprotein 1, mitochondrial"/>
    <property type="match status" value="1"/>
</dbReference>
<evidence type="ECO:0000313" key="7">
    <source>
        <dbReference type="EMBL" id="CFX26299.1"/>
    </source>
</evidence>
<dbReference type="GO" id="GO:0046872">
    <property type="term" value="F:metal ion binding"/>
    <property type="evidence" value="ECO:0007669"/>
    <property type="project" value="UniProtKB-KW"/>
</dbReference>
<dbReference type="PROSITE" id="PS00645">
    <property type="entry name" value="COMPLEX1_51K_2"/>
    <property type="match status" value="1"/>
</dbReference>
<dbReference type="GO" id="GO:0008137">
    <property type="term" value="F:NADH dehydrogenase (ubiquinone) activity"/>
    <property type="evidence" value="ECO:0007669"/>
    <property type="project" value="InterPro"/>
</dbReference>
<organism evidence="7 8">
    <name type="scientific">Syntrophomonas zehnderi OL-4</name>
    <dbReference type="NCBI Taxonomy" id="690567"/>
    <lineage>
        <taxon>Bacteria</taxon>
        <taxon>Bacillati</taxon>
        <taxon>Bacillota</taxon>
        <taxon>Clostridia</taxon>
        <taxon>Eubacteriales</taxon>
        <taxon>Syntrophomonadaceae</taxon>
        <taxon>Syntrophomonas</taxon>
    </lineage>
</organism>
<dbReference type="InterPro" id="IPR036249">
    <property type="entry name" value="Thioredoxin-like_sf"/>
</dbReference>
<dbReference type="Gene3D" id="3.40.50.11540">
    <property type="entry name" value="NADH-ubiquinone oxidoreductase 51kDa subunit"/>
    <property type="match status" value="1"/>
</dbReference>
<dbReference type="Pfam" id="PF10589">
    <property type="entry name" value="NADH_4Fe-4S"/>
    <property type="match status" value="1"/>
</dbReference>
<dbReference type="SUPFAM" id="SSF142984">
    <property type="entry name" value="Nqo1 middle domain-like"/>
    <property type="match status" value="1"/>
</dbReference>
<dbReference type="RefSeq" id="WP_046496224.1">
    <property type="nucleotide sequence ID" value="NZ_CGIH01000013.1"/>
</dbReference>
<dbReference type="InterPro" id="IPR017896">
    <property type="entry name" value="4Fe4S_Fe-S-bd"/>
</dbReference>
<dbReference type="InterPro" id="IPR019575">
    <property type="entry name" value="Nuop51_4Fe4S-bd"/>
</dbReference>
<dbReference type="SMART" id="SM00928">
    <property type="entry name" value="NADH_4Fe-4S"/>
    <property type="match status" value="1"/>
</dbReference>
<dbReference type="PANTHER" id="PTHR43578">
    <property type="entry name" value="NADH-QUINONE OXIDOREDUCTASE SUBUNIT F"/>
    <property type="match status" value="1"/>
</dbReference>
<dbReference type="InterPro" id="IPR011538">
    <property type="entry name" value="Nuo51_FMN-bd"/>
</dbReference>
<dbReference type="Pfam" id="PF13237">
    <property type="entry name" value="Fer4_10"/>
    <property type="match status" value="1"/>
</dbReference>
<dbReference type="STRING" id="690567.873"/>
<dbReference type="Proteomes" id="UP000045545">
    <property type="component" value="Unassembled WGS sequence"/>
</dbReference>
<dbReference type="Gene3D" id="3.40.30.10">
    <property type="entry name" value="Glutaredoxin"/>
    <property type="match status" value="1"/>
</dbReference>
<dbReference type="InterPro" id="IPR037207">
    <property type="entry name" value="Nuop51_4Fe4S-bd_sf"/>
</dbReference>
<protein>
    <submittedName>
        <fullName evidence="7">NADH:ubiquinone oxidoreductase, 51kDa subunit</fullName>
    </submittedName>
</protein>
<dbReference type="InterPro" id="IPR017900">
    <property type="entry name" value="4Fe4S_Fe_S_CS"/>
</dbReference>
<proteinExistence type="inferred from homology"/>
<dbReference type="AlphaFoldDB" id="A0A0E4GAX8"/>
<dbReference type="PANTHER" id="PTHR43578:SF3">
    <property type="entry name" value="NADH-QUINONE OXIDOREDUCTASE SUBUNIT F"/>
    <property type="match status" value="1"/>
</dbReference>
<dbReference type="GO" id="GO:0010181">
    <property type="term" value="F:FMN binding"/>
    <property type="evidence" value="ECO:0007669"/>
    <property type="project" value="InterPro"/>
</dbReference>
<dbReference type="FunFam" id="3.30.70.20:FF:000054">
    <property type="entry name" value="NADP-reducing hydrogenase subunit HndC"/>
    <property type="match status" value="1"/>
</dbReference>
<evidence type="ECO:0000256" key="5">
    <source>
        <dbReference type="ARBA" id="ARBA00023014"/>
    </source>
</evidence>
<dbReference type="Gene3D" id="1.20.1440.230">
    <property type="entry name" value="NADH-ubiquinone oxidoreductase 51kDa subunit, iron-sulphur binding domain"/>
    <property type="match status" value="1"/>
</dbReference>
<dbReference type="NCBIfam" id="NF010120">
    <property type="entry name" value="PRK13596.1"/>
    <property type="match status" value="1"/>
</dbReference>
<name>A0A0E4GAX8_9FIRM</name>
<evidence type="ECO:0000259" key="6">
    <source>
        <dbReference type="PROSITE" id="PS51379"/>
    </source>
</evidence>
<dbReference type="SUPFAM" id="SSF140490">
    <property type="entry name" value="Nqo1C-terminal domain-like"/>
    <property type="match status" value="1"/>
</dbReference>
<dbReference type="InterPro" id="IPR037225">
    <property type="entry name" value="Nuo51_FMN-bd_sf"/>
</dbReference>
<dbReference type="Gene3D" id="6.10.250.1450">
    <property type="match status" value="1"/>
</dbReference>
<dbReference type="GO" id="GO:0051539">
    <property type="term" value="F:4 iron, 4 sulfur cluster binding"/>
    <property type="evidence" value="ECO:0007669"/>
    <property type="project" value="UniProtKB-KW"/>
</dbReference>
<feature type="domain" description="4Fe-4S ferredoxin-type" evidence="6">
    <location>
        <begin position="591"/>
        <end position="618"/>
    </location>
</feature>
<keyword evidence="4" id="KW-0408">Iron</keyword>
<keyword evidence="7" id="KW-0830">Ubiquinone</keyword>
<evidence type="ECO:0000313" key="8">
    <source>
        <dbReference type="Proteomes" id="UP000045545"/>
    </source>
</evidence>
<dbReference type="SUPFAM" id="SSF142019">
    <property type="entry name" value="Nqo1 FMN-binding domain-like"/>
    <property type="match status" value="1"/>
</dbReference>
<evidence type="ECO:0000256" key="2">
    <source>
        <dbReference type="ARBA" id="ARBA00022485"/>
    </source>
</evidence>
<accession>A0A0E4GAX8</accession>
<dbReference type="PROSITE" id="PS00198">
    <property type="entry name" value="4FE4S_FER_1"/>
    <property type="match status" value="1"/>
</dbReference>
<comment type="similarity">
    <text evidence="1">Belongs to the complex I 51 kDa subunit family.</text>
</comment>
<evidence type="ECO:0000256" key="4">
    <source>
        <dbReference type="ARBA" id="ARBA00023004"/>
    </source>
</evidence>
<dbReference type="FunFam" id="1.20.1440.230:FF:000001">
    <property type="entry name" value="Mitochondrial NADH dehydrogenase flavoprotein 1"/>
    <property type="match status" value="1"/>
</dbReference>
<dbReference type="PROSITE" id="PS51379">
    <property type="entry name" value="4FE4S_FER_2"/>
    <property type="match status" value="2"/>
</dbReference>
<dbReference type="OrthoDB" id="9761899at2"/>
<dbReference type="SUPFAM" id="SSF52833">
    <property type="entry name" value="Thioredoxin-like"/>
    <property type="match status" value="1"/>
</dbReference>
<dbReference type="EMBL" id="CGIH01000013">
    <property type="protein sequence ID" value="CFX26299.1"/>
    <property type="molecule type" value="Genomic_DNA"/>
</dbReference>
<keyword evidence="8" id="KW-1185">Reference proteome</keyword>
<dbReference type="CDD" id="cd02980">
    <property type="entry name" value="TRX_Fd_family"/>
    <property type="match status" value="1"/>
</dbReference>
<evidence type="ECO:0000256" key="1">
    <source>
        <dbReference type="ARBA" id="ARBA00007523"/>
    </source>
</evidence>
<gene>
    <name evidence="7" type="ORF">873</name>
</gene>
<keyword evidence="3" id="KW-0479">Metal-binding</keyword>
<keyword evidence="2" id="KW-0004">4Fe-4S</keyword>
<dbReference type="Gene3D" id="3.30.70.20">
    <property type="match status" value="1"/>
</dbReference>
<dbReference type="Gene3D" id="3.10.20.600">
    <property type="match status" value="1"/>
</dbReference>
<dbReference type="Pfam" id="PF01512">
    <property type="entry name" value="Complex1_51K"/>
    <property type="match status" value="1"/>
</dbReference>
<evidence type="ECO:0000256" key="3">
    <source>
        <dbReference type="ARBA" id="ARBA00022723"/>
    </source>
</evidence>